<gene>
    <name evidence="3" type="ORF">NDU88_001572</name>
</gene>
<proteinExistence type="predicted"/>
<reference evidence="3" key="1">
    <citation type="journal article" date="2022" name="bioRxiv">
        <title>Sequencing and chromosome-scale assembly of the giantPleurodeles waltlgenome.</title>
        <authorList>
            <person name="Brown T."/>
            <person name="Elewa A."/>
            <person name="Iarovenko S."/>
            <person name="Subramanian E."/>
            <person name="Araus A.J."/>
            <person name="Petzold A."/>
            <person name="Susuki M."/>
            <person name="Suzuki K.-i.T."/>
            <person name="Hayashi T."/>
            <person name="Toyoda A."/>
            <person name="Oliveira C."/>
            <person name="Osipova E."/>
            <person name="Leigh N.D."/>
            <person name="Simon A."/>
            <person name="Yun M.H."/>
        </authorList>
    </citation>
    <scope>NUCLEOTIDE SEQUENCE</scope>
    <source>
        <strain evidence="3">20211129_DDA</strain>
        <tissue evidence="3">Liver</tissue>
    </source>
</reference>
<protein>
    <submittedName>
        <fullName evidence="3">Uncharacterized protein</fullName>
    </submittedName>
</protein>
<keyword evidence="4" id="KW-1185">Reference proteome</keyword>
<comment type="caution">
    <text evidence="3">The sequence shown here is derived from an EMBL/GenBank/DDBJ whole genome shotgun (WGS) entry which is preliminary data.</text>
</comment>
<evidence type="ECO:0000313" key="3">
    <source>
        <dbReference type="EMBL" id="KAJ1104157.1"/>
    </source>
</evidence>
<evidence type="ECO:0000256" key="2">
    <source>
        <dbReference type="SAM" id="MobiDB-lite"/>
    </source>
</evidence>
<feature type="coiled-coil region" evidence="1">
    <location>
        <begin position="123"/>
        <end position="150"/>
    </location>
</feature>
<feature type="compositionally biased region" description="Basic and acidic residues" evidence="2">
    <location>
        <begin position="1"/>
        <end position="33"/>
    </location>
</feature>
<evidence type="ECO:0000313" key="4">
    <source>
        <dbReference type="Proteomes" id="UP001066276"/>
    </source>
</evidence>
<dbReference type="EMBL" id="JANPWB010000013">
    <property type="protein sequence ID" value="KAJ1104157.1"/>
    <property type="molecule type" value="Genomic_DNA"/>
</dbReference>
<dbReference type="Proteomes" id="UP001066276">
    <property type="component" value="Chromosome 9"/>
</dbReference>
<keyword evidence="1" id="KW-0175">Coiled coil</keyword>
<organism evidence="3 4">
    <name type="scientific">Pleurodeles waltl</name>
    <name type="common">Iberian ribbed newt</name>
    <dbReference type="NCBI Taxonomy" id="8319"/>
    <lineage>
        <taxon>Eukaryota</taxon>
        <taxon>Metazoa</taxon>
        <taxon>Chordata</taxon>
        <taxon>Craniata</taxon>
        <taxon>Vertebrata</taxon>
        <taxon>Euteleostomi</taxon>
        <taxon>Amphibia</taxon>
        <taxon>Batrachia</taxon>
        <taxon>Caudata</taxon>
        <taxon>Salamandroidea</taxon>
        <taxon>Salamandridae</taxon>
        <taxon>Pleurodelinae</taxon>
        <taxon>Pleurodeles</taxon>
    </lineage>
</organism>
<sequence>MGRCRGHTEKRESPSQAAEECRKPDMKRPEERPATWTGAEAATRECVDPTLRDNLSTVAMASQCQNKKEGTLEDLFSKTPAKKLDPLQRKLLTAKGAERGASPEDDAAPITKAFLERLLRVLCDNFATLKQEIAAEVKDLKREMAKVGQRLDPVKRTHDAQEEERD</sequence>
<feature type="region of interest" description="Disordered" evidence="2">
    <location>
        <begin position="1"/>
        <end position="43"/>
    </location>
</feature>
<name>A0AAV7MKW0_PLEWA</name>
<accession>A0AAV7MKW0</accession>
<dbReference type="AlphaFoldDB" id="A0AAV7MKW0"/>
<evidence type="ECO:0000256" key="1">
    <source>
        <dbReference type="SAM" id="Coils"/>
    </source>
</evidence>